<name>A0A7R9QZT3_9ACAR</name>
<evidence type="ECO:0000259" key="2">
    <source>
        <dbReference type="Pfam" id="PF08246"/>
    </source>
</evidence>
<dbReference type="Gene3D" id="1.10.287.2250">
    <property type="match status" value="1"/>
</dbReference>
<reference evidence="3" key="1">
    <citation type="submission" date="2020-11" db="EMBL/GenBank/DDBJ databases">
        <authorList>
            <person name="Tran Van P."/>
        </authorList>
    </citation>
    <scope>NUCLEOTIDE SEQUENCE</scope>
</reference>
<proteinExistence type="predicted"/>
<accession>A0A7R9QZT3</accession>
<sequence length="101" mass="11623">MKLIILSALVVMASCLPPTPDDIENEWQKFKREFRGSNGFQAMADESKRRQVFETNYKTIVSHNDEADKGIHTYRMVSTEANAKHEPHYSLRHTLSTIRGT</sequence>
<evidence type="ECO:0000256" key="1">
    <source>
        <dbReference type="SAM" id="SignalP"/>
    </source>
</evidence>
<keyword evidence="1" id="KW-0732">Signal</keyword>
<protein>
    <recommendedName>
        <fullName evidence="2">Cathepsin propeptide inhibitor domain-containing protein</fullName>
    </recommendedName>
</protein>
<keyword evidence="4" id="KW-1185">Reference proteome</keyword>
<gene>
    <name evidence="3" type="ORF">ONB1V03_LOCUS21010</name>
</gene>
<dbReference type="AlphaFoldDB" id="A0A7R9QZT3"/>
<organism evidence="3">
    <name type="scientific">Oppiella nova</name>
    <dbReference type="NCBI Taxonomy" id="334625"/>
    <lineage>
        <taxon>Eukaryota</taxon>
        <taxon>Metazoa</taxon>
        <taxon>Ecdysozoa</taxon>
        <taxon>Arthropoda</taxon>
        <taxon>Chelicerata</taxon>
        <taxon>Arachnida</taxon>
        <taxon>Acari</taxon>
        <taxon>Acariformes</taxon>
        <taxon>Sarcoptiformes</taxon>
        <taxon>Oribatida</taxon>
        <taxon>Brachypylina</taxon>
        <taxon>Oppioidea</taxon>
        <taxon>Oppiidae</taxon>
        <taxon>Oppiella</taxon>
    </lineage>
</organism>
<dbReference type="EMBL" id="CAJPVJ010038469">
    <property type="protein sequence ID" value="CAG2181589.1"/>
    <property type="molecule type" value="Genomic_DNA"/>
</dbReference>
<dbReference type="Pfam" id="PF08246">
    <property type="entry name" value="Inhibitor_I29"/>
    <property type="match status" value="1"/>
</dbReference>
<dbReference type="InterPro" id="IPR013201">
    <property type="entry name" value="Prot_inhib_I29"/>
</dbReference>
<feature type="chain" id="PRO_5036403872" description="Cathepsin propeptide inhibitor domain-containing protein" evidence="1">
    <location>
        <begin position="16"/>
        <end position="101"/>
    </location>
</feature>
<feature type="non-terminal residue" evidence="3">
    <location>
        <position position="101"/>
    </location>
</feature>
<dbReference type="Proteomes" id="UP000728032">
    <property type="component" value="Unassembled WGS sequence"/>
</dbReference>
<evidence type="ECO:0000313" key="3">
    <source>
        <dbReference type="EMBL" id="CAD7664452.1"/>
    </source>
</evidence>
<feature type="signal peptide" evidence="1">
    <location>
        <begin position="1"/>
        <end position="15"/>
    </location>
</feature>
<feature type="domain" description="Cathepsin propeptide inhibitor" evidence="2">
    <location>
        <begin position="27"/>
        <end position="78"/>
    </location>
</feature>
<dbReference type="OrthoDB" id="5855924at2759"/>
<evidence type="ECO:0000313" key="4">
    <source>
        <dbReference type="Proteomes" id="UP000728032"/>
    </source>
</evidence>
<dbReference type="EMBL" id="OC953294">
    <property type="protein sequence ID" value="CAD7664452.1"/>
    <property type="molecule type" value="Genomic_DNA"/>
</dbReference>
<dbReference type="PROSITE" id="PS51257">
    <property type="entry name" value="PROKAR_LIPOPROTEIN"/>
    <property type="match status" value="1"/>
</dbReference>